<dbReference type="RefSeq" id="WP_258814216.1">
    <property type="nucleotide sequence ID" value="NZ_JANUGU010000012.1"/>
</dbReference>
<dbReference type="Pfam" id="PF00561">
    <property type="entry name" value="Abhydrolase_1"/>
    <property type="match status" value="1"/>
</dbReference>
<accession>A0ABT2D449</accession>
<dbReference type="InterPro" id="IPR000639">
    <property type="entry name" value="Epox_hydrolase-like"/>
</dbReference>
<sequence>MDTARPRRLRTFLIAALAAVAAILVAVPYARNRESLTLDDAARKQAPGQFVRLSHGMVHYRVAGPADGAPVVLVHGFSVPDYAFDATRSALAGAGFRAISFDLYGRGWSDRPDVRYDRDLFAGELGELMDALHLQKARLVGLSMGGAVVGHFAAAHPERVQRLVLVAPFNQPRDIGVMAWPGVGEWLARSWFLPDLASSQTEDFPHPEKLPGWSARFEPQMRYDGFGRAILSTIRNTTTQSSIPDFEAVGRAKIPVELVWGERDTTVPYAEHALVQQAIPQARFVSLTGLGHMTVVEDPDAVNPHLVSFLREN</sequence>
<gene>
    <name evidence="4" type="ORF">NX778_23360</name>
</gene>
<organism evidence="4 5">
    <name type="scientific">Massilia terrae</name>
    <dbReference type="NCBI Taxonomy" id="1811224"/>
    <lineage>
        <taxon>Bacteria</taxon>
        <taxon>Pseudomonadati</taxon>
        <taxon>Pseudomonadota</taxon>
        <taxon>Betaproteobacteria</taxon>
        <taxon>Burkholderiales</taxon>
        <taxon>Oxalobacteraceae</taxon>
        <taxon>Telluria group</taxon>
        <taxon>Massilia</taxon>
    </lineage>
</organism>
<dbReference type="InterPro" id="IPR050266">
    <property type="entry name" value="AB_hydrolase_sf"/>
</dbReference>
<feature type="domain" description="AB hydrolase-1" evidence="3">
    <location>
        <begin position="70"/>
        <end position="299"/>
    </location>
</feature>
<protein>
    <submittedName>
        <fullName evidence="4">Alpha/beta fold hydrolase</fullName>
    </submittedName>
</protein>
<evidence type="ECO:0000313" key="5">
    <source>
        <dbReference type="Proteomes" id="UP001204621"/>
    </source>
</evidence>
<dbReference type="InterPro" id="IPR029058">
    <property type="entry name" value="AB_hydrolase_fold"/>
</dbReference>
<dbReference type="Proteomes" id="UP001204621">
    <property type="component" value="Unassembled WGS sequence"/>
</dbReference>
<evidence type="ECO:0000313" key="4">
    <source>
        <dbReference type="EMBL" id="MCS0661018.1"/>
    </source>
</evidence>
<comment type="caution">
    <text evidence="4">The sequence shown here is derived from an EMBL/GenBank/DDBJ whole genome shotgun (WGS) entry which is preliminary data.</text>
</comment>
<reference evidence="4 5" key="1">
    <citation type="submission" date="2022-08" db="EMBL/GenBank/DDBJ databases">
        <title>Reclassification of Massilia species as members of the genera Telluria, Duganella, Pseudoduganella, Mokoshia gen. nov. and Zemynaea gen. nov. using orthogonal and non-orthogonal genome-based approaches.</title>
        <authorList>
            <person name="Bowman J.P."/>
        </authorList>
    </citation>
    <scope>NUCLEOTIDE SEQUENCE [LARGE SCALE GENOMIC DNA]</scope>
    <source>
        <strain evidence="4 5">JCM 31606</strain>
    </source>
</reference>
<dbReference type="Gene3D" id="3.40.50.1820">
    <property type="entry name" value="alpha/beta hydrolase"/>
    <property type="match status" value="1"/>
</dbReference>
<keyword evidence="2" id="KW-1133">Transmembrane helix</keyword>
<dbReference type="SUPFAM" id="SSF53474">
    <property type="entry name" value="alpha/beta-Hydrolases"/>
    <property type="match status" value="1"/>
</dbReference>
<dbReference type="PANTHER" id="PTHR43798">
    <property type="entry name" value="MONOACYLGLYCEROL LIPASE"/>
    <property type="match status" value="1"/>
</dbReference>
<dbReference type="GO" id="GO:0016787">
    <property type="term" value="F:hydrolase activity"/>
    <property type="evidence" value="ECO:0007669"/>
    <property type="project" value="UniProtKB-KW"/>
</dbReference>
<evidence type="ECO:0000256" key="1">
    <source>
        <dbReference type="ARBA" id="ARBA00022801"/>
    </source>
</evidence>
<dbReference type="PANTHER" id="PTHR43798:SF31">
    <property type="entry name" value="AB HYDROLASE SUPERFAMILY PROTEIN YCLE"/>
    <property type="match status" value="1"/>
</dbReference>
<dbReference type="PRINTS" id="PR00111">
    <property type="entry name" value="ABHYDROLASE"/>
</dbReference>
<keyword evidence="1 4" id="KW-0378">Hydrolase</keyword>
<keyword evidence="2" id="KW-0812">Transmembrane</keyword>
<keyword evidence="2" id="KW-0472">Membrane</keyword>
<name>A0ABT2D449_9BURK</name>
<proteinExistence type="predicted"/>
<feature type="transmembrane region" description="Helical" evidence="2">
    <location>
        <begin position="12"/>
        <end position="30"/>
    </location>
</feature>
<dbReference type="PRINTS" id="PR00412">
    <property type="entry name" value="EPOXHYDRLASE"/>
</dbReference>
<keyword evidence="5" id="KW-1185">Reference proteome</keyword>
<evidence type="ECO:0000256" key="2">
    <source>
        <dbReference type="SAM" id="Phobius"/>
    </source>
</evidence>
<evidence type="ECO:0000259" key="3">
    <source>
        <dbReference type="Pfam" id="PF00561"/>
    </source>
</evidence>
<dbReference type="EMBL" id="JANUGU010000012">
    <property type="protein sequence ID" value="MCS0661018.1"/>
    <property type="molecule type" value="Genomic_DNA"/>
</dbReference>
<dbReference type="InterPro" id="IPR000073">
    <property type="entry name" value="AB_hydrolase_1"/>
</dbReference>